<comment type="caution">
    <text evidence="2">The sequence shown here is derived from an EMBL/GenBank/DDBJ whole genome shotgun (WGS) entry which is preliminary data.</text>
</comment>
<name>A0A433B9A1_9FUNG</name>
<reference evidence="2 3" key="1">
    <citation type="journal article" date="2018" name="New Phytol.">
        <title>Phylogenomics of Endogonaceae and evolution of mycorrhizas within Mucoromycota.</title>
        <authorList>
            <person name="Chang Y."/>
            <person name="Desiro A."/>
            <person name="Na H."/>
            <person name="Sandor L."/>
            <person name="Lipzen A."/>
            <person name="Clum A."/>
            <person name="Barry K."/>
            <person name="Grigoriev I.V."/>
            <person name="Martin F.M."/>
            <person name="Stajich J.E."/>
            <person name="Smith M.E."/>
            <person name="Bonito G."/>
            <person name="Spatafora J.W."/>
        </authorList>
    </citation>
    <scope>NUCLEOTIDE SEQUENCE [LARGE SCALE GENOMIC DNA]</scope>
    <source>
        <strain evidence="2 3">GMNB39</strain>
    </source>
</reference>
<dbReference type="Pfam" id="PF02984">
    <property type="entry name" value="Cyclin_C"/>
    <property type="match status" value="1"/>
</dbReference>
<dbReference type="InterPro" id="IPR004367">
    <property type="entry name" value="Cyclin_C-dom"/>
</dbReference>
<dbReference type="InterPro" id="IPR036915">
    <property type="entry name" value="Cyclin-like_sf"/>
</dbReference>
<gene>
    <name evidence="2" type="ORF">BC936DRAFT_139773</name>
</gene>
<dbReference type="Gene3D" id="1.10.472.10">
    <property type="entry name" value="Cyclin-like"/>
    <property type="match status" value="1"/>
</dbReference>
<evidence type="ECO:0000259" key="1">
    <source>
        <dbReference type="Pfam" id="PF02984"/>
    </source>
</evidence>
<dbReference type="SUPFAM" id="SSF47954">
    <property type="entry name" value="Cyclin-like"/>
    <property type="match status" value="1"/>
</dbReference>
<organism evidence="2 3">
    <name type="scientific">Jimgerdemannia flammicorona</name>
    <dbReference type="NCBI Taxonomy" id="994334"/>
    <lineage>
        <taxon>Eukaryota</taxon>
        <taxon>Fungi</taxon>
        <taxon>Fungi incertae sedis</taxon>
        <taxon>Mucoromycota</taxon>
        <taxon>Mucoromycotina</taxon>
        <taxon>Endogonomycetes</taxon>
        <taxon>Endogonales</taxon>
        <taxon>Endogonaceae</taxon>
        <taxon>Jimgerdemannia</taxon>
    </lineage>
</organism>
<accession>A0A433B9A1</accession>
<protein>
    <recommendedName>
        <fullName evidence="1">Cyclin C-terminal domain-containing protein</fullName>
    </recommendedName>
</protein>
<keyword evidence="3" id="KW-1185">Reference proteome</keyword>
<feature type="domain" description="Cyclin C-terminal" evidence="1">
    <location>
        <begin position="38"/>
        <end position="92"/>
    </location>
</feature>
<evidence type="ECO:0000313" key="2">
    <source>
        <dbReference type="EMBL" id="RUP12914.1"/>
    </source>
</evidence>
<dbReference type="OrthoDB" id="5590282at2759"/>
<evidence type="ECO:0000313" key="3">
    <source>
        <dbReference type="Proteomes" id="UP000268093"/>
    </source>
</evidence>
<proteinExistence type="predicted"/>
<dbReference type="AlphaFoldDB" id="A0A433B9A1"/>
<dbReference type="EMBL" id="RBNI01015788">
    <property type="protein sequence ID" value="RUP12914.1"/>
    <property type="molecule type" value="Genomic_DNA"/>
</dbReference>
<sequence>MNAIRIFLWLCEDIYLIEELNNAEWIILETLEYRLKWPGPMSWLCQFEDIKDSNILILSQYLIELTLLDEKFLEWPISYVTVAGFYLTLHLCQNNWITI</sequence>
<dbReference type="Proteomes" id="UP000268093">
    <property type="component" value="Unassembled WGS sequence"/>
</dbReference>